<protein>
    <submittedName>
        <fullName evidence="1">Uncharacterized protein</fullName>
    </submittedName>
</protein>
<keyword evidence="2" id="KW-1185">Reference proteome</keyword>
<organism evidence="1 2">
    <name type="scientific">Trametes sanguinea</name>
    <dbReference type="NCBI Taxonomy" id="158606"/>
    <lineage>
        <taxon>Eukaryota</taxon>
        <taxon>Fungi</taxon>
        <taxon>Dikarya</taxon>
        <taxon>Basidiomycota</taxon>
        <taxon>Agaricomycotina</taxon>
        <taxon>Agaricomycetes</taxon>
        <taxon>Polyporales</taxon>
        <taxon>Polyporaceae</taxon>
        <taxon>Trametes</taxon>
    </lineage>
</organism>
<dbReference type="Proteomes" id="UP001144978">
    <property type="component" value="Unassembled WGS sequence"/>
</dbReference>
<gene>
    <name evidence="1" type="ORF">NUW54_g4298</name>
</gene>
<dbReference type="EMBL" id="JANSHE010000970">
    <property type="protein sequence ID" value="KAJ3005529.1"/>
    <property type="molecule type" value="Genomic_DNA"/>
</dbReference>
<evidence type="ECO:0000313" key="1">
    <source>
        <dbReference type="EMBL" id="KAJ3005529.1"/>
    </source>
</evidence>
<reference evidence="1" key="1">
    <citation type="submission" date="2022-08" db="EMBL/GenBank/DDBJ databases">
        <title>Genome Sequence of Pycnoporus sanguineus.</title>
        <authorList>
            <person name="Buettner E."/>
        </authorList>
    </citation>
    <scope>NUCLEOTIDE SEQUENCE</scope>
    <source>
        <strain evidence="1">CG-C14</strain>
    </source>
</reference>
<evidence type="ECO:0000313" key="2">
    <source>
        <dbReference type="Proteomes" id="UP001144978"/>
    </source>
</evidence>
<accession>A0ACC1PZL1</accession>
<proteinExistence type="predicted"/>
<name>A0ACC1PZL1_9APHY</name>
<comment type="caution">
    <text evidence="1">The sequence shown here is derived from an EMBL/GenBank/DDBJ whole genome shotgun (WGS) entry which is preliminary data.</text>
</comment>
<sequence length="126" mass="13770">MVRLCPSSPVSPSLLPLMGSLSARPDITHACTFAHHMQPHLVPRPFRLRRRATHALTHPAHTTTHRDRPASLRRRPRSGRRPTSPHRAQDHARPQRHARPRRPPALVLASAPGPAPAAAAVPTAGS</sequence>